<dbReference type="EMBL" id="KQ241988">
    <property type="protein sequence ID" value="KNC81845.1"/>
    <property type="molecule type" value="Genomic_DNA"/>
</dbReference>
<protein>
    <submittedName>
        <fullName evidence="3">Uncharacterized protein</fullName>
    </submittedName>
</protein>
<dbReference type="GeneID" id="25906354"/>
<feature type="signal peptide" evidence="2">
    <location>
        <begin position="1"/>
        <end position="19"/>
    </location>
</feature>
<evidence type="ECO:0000256" key="2">
    <source>
        <dbReference type="SAM" id="SignalP"/>
    </source>
</evidence>
<feature type="region of interest" description="Disordered" evidence="1">
    <location>
        <begin position="127"/>
        <end position="175"/>
    </location>
</feature>
<evidence type="ECO:0000256" key="1">
    <source>
        <dbReference type="SAM" id="MobiDB-lite"/>
    </source>
</evidence>
<dbReference type="AlphaFoldDB" id="A0A0L0FYD6"/>
<keyword evidence="4" id="KW-1185">Reference proteome</keyword>
<proteinExistence type="predicted"/>
<keyword evidence="2" id="KW-0732">Signal</keyword>
<name>A0A0L0FYD6_9EUKA</name>
<evidence type="ECO:0000313" key="4">
    <source>
        <dbReference type="Proteomes" id="UP000054560"/>
    </source>
</evidence>
<feature type="compositionally biased region" description="Polar residues" evidence="1">
    <location>
        <begin position="129"/>
        <end position="153"/>
    </location>
</feature>
<dbReference type="Proteomes" id="UP000054560">
    <property type="component" value="Unassembled WGS sequence"/>
</dbReference>
<dbReference type="RefSeq" id="XP_014155747.1">
    <property type="nucleotide sequence ID" value="XM_014300272.1"/>
</dbReference>
<feature type="chain" id="PRO_5005539062" evidence="2">
    <location>
        <begin position="20"/>
        <end position="197"/>
    </location>
</feature>
<reference evidence="3 4" key="1">
    <citation type="submission" date="2011-02" db="EMBL/GenBank/DDBJ databases">
        <title>The Genome Sequence of Sphaeroforma arctica JP610.</title>
        <authorList>
            <consortium name="The Broad Institute Genome Sequencing Platform"/>
            <person name="Russ C."/>
            <person name="Cuomo C."/>
            <person name="Young S.K."/>
            <person name="Zeng Q."/>
            <person name="Gargeya S."/>
            <person name="Alvarado L."/>
            <person name="Berlin A."/>
            <person name="Chapman S.B."/>
            <person name="Chen Z."/>
            <person name="Freedman E."/>
            <person name="Gellesch M."/>
            <person name="Goldberg J."/>
            <person name="Griggs A."/>
            <person name="Gujja S."/>
            <person name="Heilman E."/>
            <person name="Heiman D."/>
            <person name="Howarth C."/>
            <person name="Mehta T."/>
            <person name="Neiman D."/>
            <person name="Pearson M."/>
            <person name="Roberts A."/>
            <person name="Saif S."/>
            <person name="Shea T."/>
            <person name="Shenoy N."/>
            <person name="Sisk P."/>
            <person name="Stolte C."/>
            <person name="Sykes S."/>
            <person name="White J."/>
            <person name="Yandava C."/>
            <person name="Burger G."/>
            <person name="Gray M.W."/>
            <person name="Holland P.W.H."/>
            <person name="King N."/>
            <person name="Lang F.B.F."/>
            <person name="Roger A.J."/>
            <person name="Ruiz-Trillo I."/>
            <person name="Haas B."/>
            <person name="Nusbaum C."/>
            <person name="Birren B."/>
        </authorList>
    </citation>
    <scope>NUCLEOTIDE SEQUENCE [LARGE SCALE GENOMIC DNA]</scope>
    <source>
        <strain evidence="3 4">JP610</strain>
    </source>
</reference>
<evidence type="ECO:0000313" key="3">
    <source>
        <dbReference type="EMBL" id="KNC81845.1"/>
    </source>
</evidence>
<sequence>MISLLSSCAIFALAITATAQFTVCLSEDADCDVVAKCQNTMPDDEACRTSIIDGTYFMLFQDPVDKSVDMELFHDEYCVTPILNVVPTATCIGFSVPDTLQIFVKVSANNQTVPVTTTVAASSTAIPTNTNTSTVQPTASVNGTAPASTTSEANLPERPTGSSAASAQADGNGVGQNTVHSEMIAIVAIMAAAAAQM</sequence>
<gene>
    <name evidence="3" type="ORF">SARC_05850</name>
</gene>
<accession>A0A0L0FYD6</accession>
<organism evidence="3 4">
    <name type="scientific">Sphaeroforma arctica JP610</name>
    <dbReference type="NCBI Taxonomy" id="667725"/>
    <lineage>
        <taxon>Eukaryota</taxon>
        <taxon>Ichthyosporea</taxon>
        <taxon>Ichthyophonida</taxon>
        <taxon>Sphaeroforma</taxon>
    </lineage>
</organism>